<evidence type="ECO:0000256" key="5">
    <source>
        <dbReference type="ARBA" id="ARBA00023002"/>
    </source>
</evidence>
<comment type="similarity">
    <text evidence="2">Belongs to the oxygen-dependent FAD-linked oxidoreductase family.</text>
</comment>
<feature type="non-terminal residue" evidence="7">
    <location>
        <position position="473"/>
    </location>
</feature>
<dbReference type="HOGENOM" id="CLU_018354_10_1_1"/>
<dbReference type="GeneID" id="18926927"/>
<keyword evidence="5" id="KW-0560">Oxidoreductase</keyword>
<accession>F4RR54</accession>
<keyword evidence="8" id="KW-1185">Reference proteome</keyword>
<comment type="cofactor">
    <cofactor evidence="1">
        <name>FAD</name>
        <dbReference type="ChEBI" id="CHEBI:57692"/>
    </cofactor>
</comment>
<dbReference type="PROSITE" id="PS51387">
    <property type="entry name" value="FAD_PCMH"/>
    <property type="match status" value="1"/>
</dbReference>
<sequence>LTKAKVESVFPNDAQYGVVSKPYNLRFDYKPAAISFPKTTEEIVAVVTAAAAEGIPVSAKSGGHSYAAYGLGGKDGFLVVDLSKMKGLTVDSSGIADIQTGNLLGDVAQGLFKSGGKAIPHGTCPYVGTGGHSAFGGFGFTSRKWGLMLDVVVGHEVVLANGSVVNTSETENPDLFWALRGAGASFGIVSSLKVKTYDAPLIMTFFSFAWNFSSAEELSHAIISYQQFCIEAELSDEIGMEVNIGMGDTKGQVQFQLLGTLIGASSDLDPLVSPLLSKLPNNPEKTINQTDWLTSLELLAAPQPLTPTAASLQSNTDTFYAKSLVTPQAQPATNESIKALSNYFFNQGMSTSLNWFVQLQLYGGKGSFINSVPQESSSYLHRSSLWTIQLYASTGSNKTAFPSDGFEFIDSMADSIVTNNPKDWAGGYLNYVDDKLADDVWPRFYYGEHYERLTQIKSKYDPQNLFRYPQAVQ</sequence>
<dbReference type="Gene3D" id="3.40.462.20">
    <property type="match status" value="1"/>
</dbReference>
<reference evidence="8" key="1">
    <citation type="journal article" date="2011" name="Proc. Natl. Acad. Sci. U.S.A.">
        <title>Obligate biotrophy features unraveled by the genomic analysis of rust fungi.</title>
        <authorList>
            <person name="Duplessis S."/>
            <person name="Cuomo C.A."/>
            <person name="Lin Y.-C."/>
            <person name="Aerts A."/>
            <person name="Tisserant E."/>
            <person name="Veneault-Fourrey C."/>
            <person name="Joly D.L."/>
            <person name="Hacquard S."/>
            <person name="Amselem J."/>
            <person name="Cantarel B.L."/>
            <person name="Chiu R."/>
            <person name="Coutinho P.M."/>
            <person name="Feau N."/>
            <person name="Field M."/>
            <person name="Frey P."/>
            <person name="Gelhaye E."/>
            <person name="Goldberg J."/>
            <person name="Grabherr M.G."/>
            <person name="Kodira C.D."/>
            <person name="Kohler A."/>
            <person name="Kuees U."/>
            <person name="Lindquist E.A."/>
            <person name="Lucas S.M."/>
            <person name="Mago R."/>
            <person name="Mauceli E."/>
            <person name="Morin E."/>
            <person name="Murat C."/>
            <person name="Pangilinan J.L."/>
            <person name="Park R."/>
            <person name="Pearson M."/>
            <person name="Quesneville H."/>
            <person name="Rouhier N."/>
            <person name="Sakthikumar S."/>
            <person name="Salamov A.A."/>
            <person name="Schmutz J."/>
            <person name="Selles B."/>
            <person name="Shapiro H."/>
            <person name="Tanguay P."/>
            <person name="Tuskan G.A."/>
            <person name="Henrissat B."/>
            <person name="Van de Peer Y."/>
            <person name="Rouze P."/>
            <person name="Ellis J.G."/>
            <person name="Dodds P.N."/>
            <person name="Schein J.E."/>
            <person name="Zhong S."/>
            <person name="Hamelin R.C."/>
            <person name="Grigoriev I.V."/>
            <person name="Szabo L.J."/>
            <person name="Martin F."/>
        </authorList>
    </citation>
    <scope>NUCLEOTIDE SEQUENCE [LARGE SCALE GENOMIC DNA]</scope>
    <source>
        <strain evidence="8">98AG31 / pathotype 3-4-7</strain>
    </source>
</reference>
<keyword evidence="3" id="KW-0285">Flavoprotein</keyword>
<name>F4RR54_MELLP</name>
<dbReference type="PANTHER" id="PTHR42973">
    <property type="entry name" value="BINDING OXIDOREDUCTASE, PUTATIVE (AFU_ORTHOLOGUE AFUA_1G17690)-RELATED"/>
    <property type="match status" value="1"/>
</dbReference>
<evidence type="ECO:0000313" key="8">
    <source>
        <dbReference type="Proteomes" id="UP000001072"/>
    </source>
</evidence>
<dbReference type="Gene3D" id="3.30.465.10">
    <property type="match status" value="1"/>
</dbReference>
<dbReference type="KEGG" id="mlr:MELLADRAFT_25025"/>
<dbReference type="InterPro" id="IPR006094">
    <property type="entry name" value="Oxid_FAD_bind_N"/>
</dbReference>
<dbReference type="Proteomes" id="UP000001072">
    <property type="component" value="Unassembled WGS sequence"/>
</dbReference>
<dbReference type="PANTHER" id="PTHR42973:SF39">
    <property type="entry name" value="FAD-BINDING PCMH-TYPE DOMAIN-CONTAINING PROTEIN"/>
    <property type="match status" value="1"/>
</dbReference>
<evidence type="ECO:0000313" key="7">
    <source>
        <dbReference type="EMBL" id="EGG05209.1"/>
    </source>
</evidence>
<dbReference type="GO" id="GO:0071949">
    <property type="term" value="F:FAD binding"/>
    <property type="evidence" value="ECO:0007669"/>
    <property type="project" value="InterPro"/>
</dbReference>
<dbReference type="InterPro" id="IPR016166">
    <property type="entry name" value="FAD-bd_PCMH"/>
</dbReference>
<dbReference type="Pfam" id="PF08031">
    <property type="entry name" value="BBE"/>
    <property type="match status" value="1"/>
</dbReference>
<dbReference type="InterPro" id="IPR006093">
    <property type="entry name" value="Oxy_OxRdtase_FAD_BS"/>
</dbReference>
<feature type="non-terminal residue" evidence="7">
    <location>
        <position position="1"/>
    </location>
</feature>
<dbReference type="OrthoDB" id="407275at2759"/>
<evidence type="ECO:0000259" key="6">
    <source>
        <dbReference type="PROSITE" id="PS51387"/>
    </source>
</evidence>
<protein>
    <recommendedName>
        <fullName evidence="6">FAD-binding PCMH-type domain-containing protein</fullName>
    </recommendedName>
</protein>
<dbReference type="PROSITE" id="PS00862">
    <property type="entry name" value="OX2_COVAL_FAD"/>
    <property type="match status" value="1"/>
</dbReference>
<organism evidence="8">
    <name type="scientific">Melampsora larici-populina (strain 98AG31 / pathotype 3-4-7)</name>
    <name type="common">Poplar leaf rust fungus</name>
    <dbReference type="NCBI Taxonomy" id="747676"/>
    <lineage>
        <taxon>Eukaryota</taxon>
        <taxon>Fungi</taxon>
        <taxon>Dikarya</taxon>
        <taxon>Basidiomycota</taxon>
        <taxon>Pucciniomycotina</taxon>
        <taxon>Pucciniomycetes</taxon>
        <taxon>Pucciniales</taxon>
        <taxon>Melampsoraceae</taxon>
        <taxon>Melampsora</taxon>
    </lineage>
</organism>
<dbReference type="InterPro" id="IPR016169">
    <property type="entry name" value="FAD-bd_PCMH_sub2"/>
</dbReference>
<dbReference type="VEuPathDB" id="FungiDB:MELLADRAFT_25025"/>
<evidence type="ECO:0000256" key="4">
    <source>
        <dbReference type="ARBA" id="ARBA00022827"/>
    </source>
</evidence>
<evidence type="ECO:0000256" key="2">
    <source>
        <dbReference type="ARBA" id="ARBA00005466"/>
    </source>
</evidence>
<dbReference type="InterPro" id="IPR050416">
    <property type="entry name" value="FAD-linked_Oxidoreductase"/>
</dbReference>
<dbReference type="AlphaFoldDB" id="F4RR54"/>
<dbReference type="EMBL" id="GL883114">
    <property type="protein sequence ID" value="EGG05209.1"/>
    <property type="molecule type" value="Genomic_DNA"/>
</dbReference>
<dbReference type="Pfam" id="PF01565">
    <property type="entry name" value="FAD_binding_4"/>
    <property type="match status" value="1"/>
</dbReference>
<dbReference type="eggNOG" id="ENOG502QVGN">
    <property type="taxonomic scope" value="Eukaryota"/>
</dbReference>
<gene>
    <name evidence="7" type="ORF">MELLADRAFT_25025</name>
</gene>
<evidence type="ECO:0000256" key="3">
    <source>
        <dbReference type="ARBA" id="ARBA00022630"/>
    </source>
</evidence>
<dbReference type="GO" id="GO:0016491">
    <property type="term" value="F:oxidoreductase activity"/>
    <property type="evidence" value="ECO:0007669"/>
    <property type="project" value="UniProtKB-KW"/>
</dbReference>
<keyword evidence="4" id="KW-0274">FAD</keyword>
<feature type="domain" description="FAD-binding PCMH-type" evidence="6">
    <location>
        <begin position="27"/>
        <end position="199"/>
    </location>
</feature>
<dbReference type="RefSeq" id="XP_007411574.1">
    <property type="nucleotide sequence ID" value="XM_007411512.1"/>
</dbReference>
<dbReference type="InterPro" id="IPR012951">
    <property type="entry name" value="BBE"/>
</dbReference>
<dbReference type="InParanoid" id="F4RR54"/>
<proteinExistence type="inferred from homology"/>
<dbReference type="InterPro" id="IPR036318">
    <property type="entry name" value="FAD-bd_PCMH-like_sf"/>
</dbReference>
<dbReference type="SUPFAM" id="SSF56176">
    <property type="entry name" value="FAD-binding/transporter-associated domain-like"/>
    <property type="match status" value="1"/>
</dbReference>
<evidence type="ECO:0000256" key="1">
    <source>
        <dbReference type="ARBA" id="ARBA00001974"/>
    </source>
</evidence>